<dbReference type="AlphaFoldDB" id="A0AAJ8BU47"/>
<name>A0AAJ8BU47_ASPNG</name>
<reference evidence="2" key="2">
    <citation type="submission" date="2025-08" db="UniProtKB">
        <authorList>
            <consortium name="RefSeq"/>
        </authorList>
    </citation>
    <scope>IDENTIFICATION</scope>
</reference>
<accession>A0AAJ8BU47</accession>
<organism evidence="2">
    <name type="scientific">Aspergillus niger</name>
    <dbReference type="NCBI Taxonomy" id="5061"/>
    <lineage>
        <taxon>Eukaryota</taxon>
        <taxon>Fungi</taxon>
        <taxon>Dikarya</taxon>
        <taxon>Ascomycota</taxon>
        <taxon>Pezizomycotina</taxon>
        <taxon>Eurotiomycetes</taxon>
        <taxon>Eurotiomycetidae</taxon>
        <taxon>Eurotiales</taxon>
        <taxon>Aspergillaceae</taxon>
        <taxon>Aspergillus</taxon>
        <taxon>Aspergillus subgen. Circumdati</taxon>
    </lineage>
</organism>
<sequence>MSHSHNNYHPVASADKVPTIHTIQPMKRSTSYSPTQESDEEYKQHVKKDSASSTVACGNDHKVKAALTELLNDDGIGAELADGYGEGAEEAAQGVAFGTGFDFGGEVNSSCWSGLVGTRGARCVDGGVLAASDDVDAMVVGLEVRGTADAPLQELETTCLLVAA</sequence>
<protein>
    <submittedName>
        <fullName evidence="2">Uncharacterized protein</fullName>
    </submittedName>
</protein>
<evidence type="ECO:0000256" key="1">
    <source>
        <dbReference type="SAM" id="MobiDB-lite"/>
    </source>
</evidence>
<gene>
    <name evidence="2" type="ORF">An08g03010</name>
</gene>
<evidence type="ECO:0000313" key="2">
    <source>
        <dbReference type="RefSeq" id="XP_059603942.1"/>
    </source>
</evidence>
<dbReference type="RefSeq" id="XP_059603942.1">
    <property type="nucleotide sequence ID" value="XM_059748922.1"/>
</dbReference>
<feature type="region of interest" description="Disordered" evidence="1">
    <location>
        <begin position="1"/>
        <end position="45"/>
    </location>
</feature>
<reference evidence="2" key="1">
    <citation type="submission" date="2025-02" db="EMBL/GenBank/DDBJ databases">
        <authorList>
            <consortium name="NCBI Genome Project"/>
        </authorList>
    </citation>
    <scope>NUCLEOTIDE SEQUENCE</scope>
</reference>
<dbReference type="GeneID" id="4982615"/>
<dbReference type="KEGG" id="ang:An08g03010"/>
<proteinExistence type="predicted"/>
<feature type="compositionally biased region" description="Polar residues" evidence="1">
    <location>
        <begin position="27"/>
        <end position="36"/>
    </location>
</feature>
<dbReference type="VEuPathDB" id="FungiDB:An08g03010"/>